<feature type="region of interest" description="Disordered" evidence="1">
    <location>
        <begin position="19"/>
        <end position="39"/>
    </location>
</feature>
<protein>
    <submittedName>
        <fullName evidence="2">Uncharacterized protein</fullName>
    </submittedName>
</protein>
<evidence type="ECO:0000256" key="1">
    <source>
        <dbReference type="SAM" id="MobiDB-lite"/>
    </source>
</evidence>
<dbReference type="Proteomes" id="UP000784294">
    <property type="component" value="Unassembled WGS sequence"/>
</dbReference>
<evidence type="ECO:0000313" key="2">
    <source>
        <dbReference type="EMBL" id="VEL23482.1"/>
    </source>
</evidence>
<feature type="compositionally biased region" description="Basic and acidic residues" evidence="1">
    <location>
        <begin position="229"/>
        <end position="238"/>
    </location>
</feature>
<comment type="caution">
    <text evidence="2">The sequence shown here is derived from an EMBL/GenBank/DDBJ whole genome shotgun (WGS) entry which is preliminary data.</text>
</comment>
<evidence type="ECO:0000313" key="3">
    <source>
        <dbReference type="Proteomes" id="UP000784294"/>
    </source>
</evidence>
<gene>
    <name evidence="2" type="ORF">PXEA_LOCUS16922</name>
</gene>
<accession>A0A3S5AGR2</accession>
<dbReference type="EMBL" id="CAAALY010062192">
    <property type="protein sequence ID" value="VEL23482.1"/>
    <property type="molecule type" value="Genomic_DNA"/>
</dbReference>
<dbReference type="AlphaFoldDB" id="A0A3S5AGR2"/>
<name>A0A3S5AGR2_9PLAT</name>
<organism evidence="2 3">
    <name type="scientific">Protopolystoma xenopodis</name>
    <dbReference type="NCBI Taxonomy" id="117903"/>
    <lineage>
        <taxon>Eukaryota</taxon>
        <taxon>Metazoa</taxon>
        <taxon>Spiralia</taxon>
        <taxon>Lophotrochozoa</taxon>
        <taxon>Platyhelminthes</taxon>
        <taxon>Monogenea</taxon>
        <taxon>Polyopisthocotylea</taxon>
        <taxon>Polystomatidea</taxon>
        <taxon>Polystomatidae</taxon>
        <taxon>Protopolystoma</taxon>
    </lineage>
</organism>
<feature type="compositionally biased region" description="Low complexity" evidence="1">
    <location>
        <begin position="192"/>
        <end position="207"/>
    </location>
</feature>
<feature type="region of interest" description="Disordered" evidence="1">
    <location>
        <begin position="186"/>
        <end position="254"/>
    </location>
</feature>
<reference evidence="2" key="1">
    <citation type="submission" date="2018-11" db="EMBL/GenBank/DDBJ databases">
        <authorList>
            <consortium name="Pathogen Informatics"/>
        </authorList>
    </citation>
    <scope>NUCLEOTIDE SEQUENCE</scope>
</reference>
<proteinExistence type="predicted"/>
<keyword evidence="3" id="KW-1185">Reference proteome</keyword>
<sequence length="254" mass="25894">MTGDFGRLDCLLGSSSSVVARPTGQPGPICTRPASPSGHHRRLGVFVEEEAVASFQFRPLAASEAGSRPSEEPIPPAARLLLLGSNGGASGAKVGRTEVSEAPPRIGSRQTVLGRIGCSSSVRGLNRSHSETGSSSIPLATGHFAAAESALTLPHSPPLAIDGLADEPLIAGNPILMTLPPTDAISPVPPVRTTSLQRSPSPSLLSTDASAVDYGGPEVGDSPDSVDAADDKASHSRPESVSPLGYGETMPLTK</sequence>